<dbReference type="Gene3D" id="3.40.50.1820">
    <property type="entry name" value="alpha/beta hydrolase"/>
    <property type="match status" value="1"/>
</dbReference>
<dbReference type="Pfam" id="PF08840">
    <property type="entry name" value="BAAT_C"/>
    <property type="match status" value="1"/>
</dbReference>
<keyword evidence="4" id="KW-1185">Reference proteome</keyword>
<dbReference type="SUPFAM" id="SSF53474">
    <property type="entry name" value="alpha/beta-Hydrolases"/>
    <property type="match status" value="1"/>
</dbReference>
<dbReference type="InterPro" id="IPR014940">
    <property type="entry name" value="BAAT_C"/>
</dbReference>
<dbReference type="RefSeq" id="WP_062482099.1">
    <property type="nucleotide sequence ID" value="NZ_CP013650.1"/>
</dbReference>
<evidence type="ECO:0000313" key="3">
    <source>
        <dbReference type="EMBL" id="ALS99546.1"/>
    </source>
</evidence>
<dbReference type="GO" id="GO:0006637">
    <property type="term" value="P:acyl-CoA metabolic process"/>
    <property type="evidence" value="ECO:0007669"/>
    <property type="project" value="TreeGrafter"/>
</dbReference>
<evidence type="ECO:0000259" key="2">
    <source>
        <dbReference type="Pfam" id="PF08840"/>
    </source>
</evidence>
<proteinExistence type="predicted"/>
<keyword evidence="1" id="KW-0732">Signal</keyword>
<dbReference type="OrthoDB" id="8922993at2"/>
<dbReference type="InterPro" id="IPR029058">
    <property type="entry name" value="AB_hydrolase_fold"/>
</dbReference>
<dbReference type="PANTHER" id="PTHR10824">
    <property type="entry name" value="ACYL-COENZYME A THIOESTERASE-RELATED"/>
    <property type="match status" value="1"/>
</dbReference>
<reference evidence="3 4" key="1">
    <citation type="submission" date="2015-12" db="EMBL/GenBank/DDBJ databases">
        <title>Complete genome of Lacimicrobium alkaliphilum KCTC 32984.</title>
        <authorList>
            <person name="Kim S.-G."/>
            <person name="Lee Y.-J."/>
        </authorList>
    </citation>
    <scope>NUCLEOTIDE SEQUENCE [LARGE SCALE GENOMIC DNA]</scope>
    <source>
        <strain evidence="3 4">YelD216</strain>
    </source>
</reference>
<feature type="signal peptide" evidence="1">
    <location>
        <begin position="1"/>
        <end position="22"/>
    </location>
</feature>
<sequence>MLNKFIKLTLVGSLLISHGIYASVTDLNRVKDGLVGKYYPSSSVEQRVAVLVLGGSEGGIPEKLAEPVVEAGYPTLALAYFNADGLPEELEKIPLEYFTQAKSWLKNQSNVKPDELIIVGWSKGAELALLLATKDEQISRVVAIAPSSVVWAGILKDWTKVPSSSWTEKGQALAHVPFKPSGQVNGLRDLYTQSLANRVDGNKADIPVNHISAQVVLMTGGNDAVWPAPQMANEICQKMNEKRENRCEHLHYNDLDHLLNYQFLEKDTAMYRTFINKLKGG</sequence>
<protein>
    <submittedName>
        <fullName evidence="3">Dienelactone hydrolase</fullName>
    </submittedName>
</protein>
<evidence type="ECO:0000313" key="4">
    <source>
        <dbReference type="Proteomes" id="UP000068447"/>
    </source>
</evidence>
<accession>A0A0U2RQ86</accession>
<evidence type="ECO:0000256" key="1">
    <source>
        <dbReference type="SAM" id="SignalP"/>
    </source>
</evidence>
<dbReference type="GO" id="GO:0006631">
    <property type="term" value="P:fatty acid metabolic process"/>
    <property type="evidence" value="ECO:0007669"/>
    <property type="project" value="TreeGrafter"/>
</dbReference>
<name>A0A0U2RQ86_9ALTE</name>
<dbReference type="STRING" id="1526571.AT746_15625"/>
<keyword evidence="3" id="KW-0378">Hydrolase</keyword>
<organism evidence="3 4">
    <name type="scientific">Lacimicrobium alkaliphilum</name>
    <dbReference type="NCBI Taxonomy" id="1526571"/>
    <lineage>
        <taxon>Bacteria</taxon>
        <taxon>Pseudomonadati</taxon>
        <taxon>Pseudomonadota</taxon>
        <taxon>Gammaproteobacteria</taxon>
        <taxon>Alteromonadales</taxon>
        <taxon>Alteromonadaceae</taxon>
        <taxon>Lacimicrobium</taxon>
    </lineage>
</organism>
<gene>
    <name evidence="3" type="ORF">AT746_15625</name>
</gene>
<feature type="chain" id="PRO_5006832126" evidence="1">
    <location>
        <begin position="23"/>
        <end position="281"/>
    </location>
</feature>
<dbReference type="KEGG" id="lal:AT746_15625"/>
<dbReference type="GO" id="GO:0047617">
    <property type="term" value="F:fatty acyl-CoA hydrolase activity"/>
    <property type="evidence" value="ECO:0007669"/>
    <property type="project" value="TreeGrafter"/>
</dbReference>
<dbReference type="EMBL" id="CP013650">
    <property type="protein sequence ID" value="ALS99546.1"/>
    <property type="molecule type" value="Genomic_DNA"/>
</dbReference>
<feature type="domain" description="BAAT/Acyl-CoA thioester hydrolase C-terminal" evidence="2">
    <location>
        <begin position="93"/>
        <end position="264"/>
    </location>
</feature>
<dbReference type="Proteomes" id="UP000068447">
    <property type="component" value="Chromosome"/>
</dbReference>
<dbReference type="AlphaFoldDB" id="A0A0U2RQ86"/>
<dbReference type="PANTHER" id="PTHR10824:SF4">
    <property type="entry name" value="ACYL-COENZYME A THIOESTERASE 1-LIKE"/>
    <property type="match status" value="1"/>
</dbReference>